<reference evidence="9" key="1">
    <citation type="submission" date="2020-05" db="EMBL/GenBank/DDBJ databases">
        <title>High-Quality Genomes of Partial-Nitritation/Anammox System by Hierarchical Clustering Based Hybrid Assembly.</title>
        <authorList>
            <person name="Liu L."/>
            <person name="Wang Y."/>
            <person name="Che Y."/>
            <person name="Chen Y."/>
            <person name="Xia Y."/>
            <person name="Luo R."/>
            <person name="Cheng S.H."/>
            <person name="Zheng C."/>
            <person name="Zhang T."/>
        </authorList>
    </citation>
    <scope>NUCLEOTIDE SEQUENCE</scope>
    <source>
        <strain evidence="9">H1_PAT1</strain>
    </source>
</reference>
<evidence type="ECO:0000256" key="8">
    <source>
        <dbReference type="RuleBase" id="RU363013"/>
    </source>
</evidence>
<dbReference type="GO" id="GO:0046166">
    <property type="term" value="P:glyceraldehyde-3-phosphate biosynthetic process"/>
    <property type="evidence" value="ECO:0007669"/>
    <property type="project" value="TreeGrafter"/>
</dbReference>
<dbReference type="PROSITE" id="PS51440">
    <property type="entry name" value="TIM_2"/>
    <property type="match status" value="1"/>
</dbReference>
<dbReference type="EMBL" id="JABTTY010000001">
    <property type="protein sequence ID" value="MBE7524949.1"/>
    <property type="molecule type" value="Genomic_DNA"/>
</dbReference>
<dbReference type="GO" id="GO:0019563">
    <property type="term" value="P:glycerol catabolic process"/>
    <property type="evidence" value="ECO:0007669"/>
    <property type="project" value="TreeGrafter"/>
</dbReference>
<dbReference type="Proteomes" id="UP000710385">
    <property type="component" value="Unassembled WGS sequence"/>
</dbReference>
<comment type="subcellular location">
    <subcellularLocation>
        <location evidence="7 8">Cytoplasm</location>
    </subcellularLocation>
</comment>
<gene>
    <name evidence="7" type="primary">tpiA</name>
    <name evidence="9" type="ORF">HS096_00935</name>
</gene>
<sequence length="252" mass="27190">MNKLIIANWKMYYGPVKAGAWVRAFRRERLPKDLDIGIAVPSVSLAAARASLGRATIPALCAQNVFWEKEGAYTGEISPTMLVEFGVSLCLVGHSERRRYLGETDDMTAKKAAALQKAGIVPVVCVGETEVERKKKQTKSIIKKQVAKAVADLKPDGRAPAVIAYEPVWAIGSGKPCDPVMAKEAHDVIRDVIGSAWGQRIKDEIRIIYGGSVTDRNIHAYMTTTGIDGALVGGASLDPRTFALLCRSAVPA</sequence>
<dbReference type="CDD" id="cd00311">
    <property type="entry name" value="TIM"/>
    <property type="match status" value="1"/>
</dbReference>
<name>A0A928Y6B0_UNCKA</name>
<comment type="pathway">
    <text evidence="1 7 8">Carbohydrate degradation; glycolysis; D-glyceraldehyde 3-phosphate from glycerone phosphate: step 1/1.</text>
</comment>
<dbReference type="GO" id="GO:0006096">
    <property type="term" value="P:glycolytic process"/>
    <property type="evidence" value="ECO:0007669"/>
    <property type="project" value="UniProtKB-UniRule"/>
</dbReference>
<organism evidence="9 10">
    <name type="scientific">candidate division WWE3 bacterium</name>
    <dbReference type="NCBI Taxonomy" id="2053526"/>
    <lineage>
        <taxon>Bacteria</taxon>
        <taxon>Katanobacteria</taxon>
    </lineage>
</organism>
<dbReference type="PANTHER" id="PTHR21139:SF42">
    <property type="entry name" value="TRIOSEPHOSPHATE ISOMERASE"/>
    <property type="match status" value="1"/>
</dbReference>
<dbReference type="InterPro" id="IPR000652">
    <property type="entry name" value="Triosephosphate_isomerase"/>
</dbReference>
<comment type="caution">
    <text evidence="9">The sequence shown here is derived from an EMBL/GenBank/DDBJ whole genome shotgun (WGS) entry which is preliminary data.</text>
</comment>
<feature type="active site" description="Electrophile" evidence="7">
    <location>
        <position position="94"/>
    </location>
</feature>
<feature type="binding site" evidence="7">
    <location>
        <position position="172"/>
    </location>
    <ligand>
        <name>substrate</name>
    </ligand>
</feature>
<evidence type="ECO:0000256" key="6">
    <source>
        <dbReference type="ARBA" id="ARBA00023235"/>
    </source>
</evidence>
<evidence type="ECO:0000256" key="2">
    <source>
        <dbReference type="ARBA" id="ARBA00007422"/>
    </source>
</evidence>
<keyword evidence="5 7" id="KW-0324">Glycolysis</keyword>
<dbReference type="PROSITE" id="PS00171">
    <property type="entry name" value="TIM_1"/>
    <property type="match status" value="1"/>
</dbReference>
<comment type="function">
    <text evidence="7">Involved in the gluconeogenesis. Catalyzes stereospecifically the conversion of dihydroxyacetone phosphate (DHAP) to D-glyceraldehyde-3-phosphate (G3P).</text>
</comment>
<evidence type="ECO:0000256" key="5">
    <source>
        <dbReference type="ARBA" id="ARBA00023152"/>
    </source>
</evidence>
<comment type="catalytic activity">
    <reaction evidence="7 8">
        <text>D-glyceraldehyde 3-phosphate = dihydroxyacetone phosphate</text>
        <dbReference type="Rhea" id="RHEA:18585"/>
        <dbReference type="ChEBI" id="CHEBI:57642"/>
        <dbReference type="ChEBI" id="CHEBI:59776"/>
        <dbReference type="EC" id="5.3.1.1"/>
    </reaction>
</comment>
<dbReference type="Pfam" id="PF00121">
    <property type="entry name" value="TIM"/>
    <property type="match status" value="1"/>
</dbReference>
<accession>A0A928Y6B0</accession>
<dbReference type="EC" id="5.3.1.1" evidence="7 8"/>
<dbReference type="AlphaFoldDB" id="A0A928Y6B0"/>
<proteinExistence type="inferred from homology"/>
<protein>
    <recommendedName>
        <fullName evidence="7 8">Triosephosphate isomerase</fullName>
        <shortName evidence="7">TIM</shortName>
        <shortName evidence="7">TPI</shortName>
        <ecNumber evidence="7 8">5.3.1.1</ecNumber>
    </recommendedName>
    <alternativeName>
        <fullName evidence="7">Triose-phosphate isomerase</fullName>
    </alternativeName>
</protein>
<feature type="binding site" evidence="7">
    <location>
        <begin position="8"/>
        <end position="10"/>
    </location>
    <ligand>
        <name>substrate</name>
    </ligand>
</feature>
<comment type="pathway">
    <text evidence="7 8">Carbohydrate biosynthesis; gluconeogenesis.</text>
</comment>
<evidence type="ECO:0000256" key="1">
    <source>
        <dbReference type="ARBA" id="ARBA00004680"/>
    </source>
</evidence>
<dbReference type="SUPFAM" id="SSF51351">
    <property type="entry name" value="Triosephosphate isomerase (TIM)"/>
    <property type="match status" value="1"/>
</dbReference>
<feature type="binding site" evidence="7">
    <location>
        <position position="212"/>
    </location>
    <ligand>
        <name>substrate</name>
    </ligand>
</feature>
<feature type="binding site" evidence="7">
    <location>
        <begin position="233"/>
        <end position="234"/>
    </location>
    <ligand>
        <name>substrate</name>
    </ligand>
</feature>
<evidence type="ECO:0000256" key="3">
    <source>
        <dbReference type="ARBA" id="ARBA00022432"/>
    </source>
</evidence>
<dbReference type="NCBIfam" id="TIGR00419">
    <property type="entry name" value="tim"/>
    <property type="match status" value="1"/>
</dbReference>
<dbReference type="GO" id="GO:0005829">
    <property type="term" value="C:cytosol"/>
    <property type="evidence" value="ECO:0007669"/>
    <property type="project" value="TreeGrafter"/>
</dbReference>
<comment type="subunit">
    <text evidence="7 8">Homodimer.</text>
</comment>
<dbReference type="InterPro" id="IPR013785">
    <property type="entry name" value="Aldolase_TIM"/>
</dbReference>
<dbReference type="GO" id="GO:0006094">
    <property type="term" value="P:gluconeogenesis"/>
    <property type="evidence" value="ECO:0007669"/>
    <property type="project" value="UniProtKB-UniRule"/>
</dbReference>
<evidence type="ECO:0000256" key="7">
    <source>
        <dbReference type="HAMAP-Rule" id="MF_00147"/>
    </source>
</evidence>
<dbReference type="InterPro" id="IPR035990">
    <property type="entry name" value="TIM_sf"/>
</dbReference>
<dbReference type="FunFam" id="3.20.20.70:FF:000016">
    <property type="entry name" value="Triosephosphate isomerase"/>
    <property type="match status" value="1"/>
</dbReference>
<keyword evidence="3 7" id="KW-0312">Gluconeogenesis</keyword>
<dbReference type="InterPro" id="IPR022896">
    <property type="entry name" value="TrioseP_Isoase_bac/euk"/>
</dbReference>
<keyword evidence="6 7" id="KW-0413">Isomerase</keyword>
<dbReference type="PANTHER" id="PTHR21139">
    <property type="entry name" value="TRIOSEPHOSPHATE ISOMERASE"/>
    <property type="match status" value="1"/>
</dbReference>
<evidence type="ECO:0000313" key="9">
    <source>
        <dbReference type="EMBL" id="MBE7524949.1"/>
    </source>
</evidence>
<comment type="similarity">
    <text evidence="2 7 8">Belongs to the triosephosphate isomerase family.</text>
</comment>
<evidence type="ECO:0000256" key="4">
    <source>
        <dbReference type="ARBA" id="ARBA00022490"/>
    </source>
</evidence>
<dbReference type="InterPro" id="IPR020861">
    <property type="entry name" value="Triosephosphate_isomerase_AS"/>
</dbReference>
<dbReference type="GO" id="GO:0004807">
    <property type="term" value="F:triose-phosphate isomerase activity"/>
    <property type="evidence" value="ECO:0007669"/>
    <property type="project" value="UniProtKB-UniRule"/>
</dbReference>
<feature type="active site" description="Proton acceptor" evidence="7">
    <location>
        <position position="166"/>
    </location>
</feature>
<dbReference type="HAMAP" id="MF_00147_B">
    <property type="entry name" value="TIM_B"/>
    <property type="match status" value="1"/>
</dbReference>
<evidence type="ECO:0000313" key="10">
    <source>
        <dbReference type="Proteomes" id="UP000710385"/>
    </source>
</evidence>
<dbReference type="Gene3D" id="3.20.20.70">
    <property type="entry name" value="Aldolase class I"/>
    <property type="match status" value="1"/>
</dbReference>
<keyword evidence="4 7" id="KW-0963">Cytoplasm</keyword>